<evidence type="ECO:0000256" key="2">
    <source>
        <dbReference type="ARBA" id="ARBA00008467"/>
    </source>
</evidence>
<dbReference type="PROSITE" id="PS52004">
    <property type="entry name" value="KS3_2"/>
    <property type="match status" value="1"/>
</dbReference>
<dbReference type="Pfam" id="PF00109">
    <property type="entry name" value="ketoacyl-synt"/>
    <property type="match status" value="1"/>
</dbReference>
<dbReference type="GO" id="GO:0006633">
    <property type="term" value="P:fatty acid biosynthetic process"/>
    <property type="evidence" value="ECO:0007669"/>
    <property type="project" value="UniProtKB-UniRule"/>
</dbReference>
<sequence length="414" mass="43892">MRRVVVTGLGCISPVGNTVDETWQAIKDGKSGVAAITRYDATPFKVKYAAEVKNFDASKYMDSSAARKMGLFSRYAVAAAKMALEDSDLLGKADILEDTAVYLGVGIGGLEVTENTMKAYFESNYTRMPPMTIPELIPNEAAGNISLAFGLHGATHTVATACASGTDAIGDALDQIRCGRYDVILAGGAESTQCGYGNLGFTMLHALSSKWVDDPSKASRPFDKQRDGFIMGEGSTILVLEEYEHAKARGAKIYAEVAGYGGSTDGYHLTAPNPNGIPGAKCMTIAMKDAGVKPEEVTYYNAHGTSTHLNDSGETKMLHIAFGDAAKKLHISSTKSMTGHCLGNAGSLEAMICIKAIQDSYIPATINLDEVDVEGGCDLDYTPNHGLNMNVDVAMSANFGFGGHNGCLVFKKVK</sequence>
<comment type="catalytic activity">
    <reaction evidence="11">
        <text>(9Z)-hexadecenoyl-[ACP] + malonyl-[ACP] + H(+) = 3-oxo-(11Z)-octadecenoyl-[ACP] + holo-[ACP] + CO2</text>
        <dbReference type="Rhea" id="RHEA:55040"/>
        <dbReference type="Rhea" id="RHEA-COMP:9623"/>
        <dbReference type="Rhea" id="RHEA-COMP:9685"/>
        <dbReference type="Rhea" id="RHEA-COMP:10800"/>
        <dbReference type="Rhea" id="RHEA-COMP:14074"/>
        <dbReference type="ChEBI" id="CHEBI:15378"/>
        <dbReference type="ChEBI" id="CHEBI:16526"/>
        <dbReference type="ChEBI" id="CHEBI:64479"/>
        <dbReference type="ChEBI" id="CHEBI:78449"/>
        <dbReference type="ChEBI" id="CHEBI:83989"/>
        <dbReference type="ChEBI" id="CHEBI:138538"/>
        <dbReference type="EC" id="2.3.1.179"/>
    </reaction>
</comment>
<evidence type="ECO:0000256" key="6">
    <source>
        <dbReference type="ARBA" id="ARBA00022679"/>
    </source>
</evidence>
<accession>A0A840SJ38</accession>
<comment type="catalytic activity">
    <reaction evidence="11">
        <text>a fatty acyl-[ACP] + malonyl-[ACP] + H(+) = a 3-oxoacyl-[ACP] + holo-[ACP] + CO2</text>
        <dbReference type="Rhea" id="RHEA:22836"/>
        <dbReference type="Rhea" id="RHEA-COMP:9623"/>
        <dbReference type="Rhea" id="RHEA-COMP:9685"/>
        <dbReference type="Rhea" id="RHEA-COMP:9916"/>
        <dbReference type="Rhea" id="RHEA-COMP:14125"/>
        <dbReference type="ChEBI" id="CHEBI:15378"/>
        <dbReference type="ChEBI" id="CHEBI:16526"/>
        <dbReference type="ChEBI" id="CHEBI:64479"/>
        <dbReference type="ChEBI" id="CHEBI:78449"/>
        <dbReference type="ChEBI" id="CHEBI:78776"/>
        <dbReference type="ChEBI" id="CHEBI:138651"/>
    </reaction>
</comment>
<evidence type="ECO:0000256" key="7">
    <source>
        <dbReference type="ARBA" id="ARBA00022832"/>
    </source>
</evidence>
<dbReference type="GO" id="GO:0005829">
    <property type="term" value="C:cytosol"/>
    <property type="evidence" value="ECO:0007669"/>
    <property type="project" value="TreeGrafter"/>
</dbReference>
<dbReference type="AlphaFoldDB" id="A0A840SJ38"/>
<dbReference type="InterPro" id="IPR016039">
    <property type="entry name" value="Thiolase-like"/>
</dbReference>
<feature type="domain" description="Ketosynthase family 3 (KS3)" evidence="14">
    <location>
        <begin position="1"/>
        <end position="412"/>
    </location>
</feature>
<keyword evidence="17" id="KW-1185">Reference proteome</keyword>
<dbReference type="InterPro" id="IPR014030">
    <property type="entry name" value="Ketoacyl_synth_N"/>
</dbReference>
<dbReference type="KEGG" id="trc:DYE49_09765"/>
<dbReference type="Proteomes" id="UP000593591">
    <property type="component" value="Chromosome"/>
</dbReference>
<dbReference type="PANTHER" id="PTHR11712:SF336">
    <property type="entry name" value="3-OXOACYL-[ACYL-CARRIER-PROTEIN] SYNTHASE, MITOCHONDRIAL"/>
    <property type="match status" value="1"/>
</dbReference>
<dbReference type="EMBL" id="JACHFR010000002">
    <property type="protein sequence ID" value="MBB5219401.1"/>
    <property type="molecule type" value="Genomic_DNA"/>
</dbReference>
<dbReference type="Pfam" id="PF02801">
    <property type="entry name" value="Ketoacyl-synt_C"/>
    <property type="match status" value="1"/>
</dbReference>
<dbReference type="Proteomes" id="UP000578697">
    <property type="component" value="Unassembled WGS sequence"/>
</dbReference>
<protein>
    <recommendedName>
        <fullName evidence="4 11">3-oxoacyl-[acyl-carrier-protein] synthase 2</fullName>
        <ecNumber evidence="3 11">2.3.1.179</ecNumber>
    </recommendedName>
</protein>
<evidence type="ECO:0000256" key="4">
    <source>
        <dbReference type="ARBA" id="ARBA00014657"/>
    </source>
</evidence>
<dbReference type="RefSeq" id="WP_184652808.1">
    <property type="nucleotide sequence ID" value="NZ_JACHFR010000002.1"/>
</dbReference>
<dbReference type="SUPFAM" id="SSF53901">
    <property type="entry name" value="Thiolase-like"/>
    <property type="match status" value="2"/>
</dbReference>
<comment type="pathway">
    <text evidence="1 11">Lipid metabolism; fatty acid biosynthesis.</text>
</comment>
<keyword evidence="8" id="KW-0443">Lipid metabolism</keyword>
<dbReference type="EC" id="2.3.1.179" evidence="3 11"/>
<evidence type="ECO:0000256" key="12">
    <source>
        <dbReference type="PIRSR" id="PIRSR000447-1"/>
    </source>
</evidence>
<dbReference type="FunFam" id="3.40.47.10:FF:000018">
    <property type="entry name" value="3-oxoacyl-[acyl-carrier-protein] synthase 2"/>
    <property type="match status" value="1"/>
</dbReference>
<evidence type="ECO:0000313" key="15">
    <source>
        <dbReference type="EMBL" id="MBB5219401.1"/>
    </source>
</evidence>
<evidence type="ECO:0000256" key="11">
    <source>
        <dbReference type="PIRNR" id="PIRNR000447"/>
    </source>
</evidence>
<evidence type="ECO:0000256" key="9">
    <source>
        <dbReference type="ARBA" id="ARBA00023160"/>
    </source>
</evidence>
<gene>
    <name evidence="16" type="primary">fabF</name>
    <name evidence="16" type="ORF">DYE49_09765</name>
    <name evidence="15" type="ORF">HNP77_001770</name>
</gene>
<evidence type="ECO:0000256" key="5">
    <source>
        <dbReference type="ARBA" id="ARBA00022516"/>
    </source>
</evidence>
<dbReference type="PIRSF" id="PIRSF000447">
    <property type="entry name" value="KAS_II"/>
    <property type="match status" value="1"/>
</dbReference>
<feature type="active site" description="For beta-ketoacyl synthase activity" evidence="12">
    <location>
        <position position="162"/>
    </location>
</feature>
<dbReference type="InterPro" id="IPR017568">
    <property type="entry name" value="3-oxoacyl-ACP_synth-2"/>
</dbReference>
<reference evidence="15 17" key="2">
    <citation type="submission" date="2020-08" db="EMBL/GenBank/DDBJ databases">
        <title>Genomic Encyclopedia of Type Strains, Phase IV (KMG-IV): sequencing the most valuable type-strain genomes for metagenomic binning, comparative biology and taxonomic classification.</title>
        <authorList>
            <person name="Goeker M."/>
        </authorList>
    </citation>
    <scope>NUCLEOTIDE SEQUENCE [LARGE SCALE GENOMIC DNA]</scope>
    <source>
        <strain evidence="15 17">DSM 103679</strain>
    </source>
</reference>
<dbReference type="CDD" id="cd00834">
    <property type="entry name" value="KAS_I_II"/>
    <property type="match status" value="1"/>
</dbReference>
<comment type="function">
    <text evidence="11">Involved in the type II fatty acid elongation cycle. Catalyzes the elongation of a wide range of acyl-ACP by the addition of two carbons from malonyl-ACP to an acyl acceptor. Can efficiently catalyze the conversion of palmitoleoyl-ACP (cis-hexadec-9-enoyl-ACP) to cis-vaccenoyl-ACP (cis-octadec-11-enoyl-ACP), an essential step in the thermal regulation of fatty acid composition.</text>
</comment>
<proteinExistence type="inferred from homology"/>
<keyword evidence="5 11" id="KW-0444">Lipid biosynthesis</keyword>
<dbReference type="SMART" id="SM00825">
    <property type="entry name" value="PKS_KS"/>
    <property type="match status" value="1"/>
</dbReference>
<dbReference type="EMBL" id="CP031517">
    <property type="protein sequence ID" value="QOS40719.1"/>
    <property type="molecule type" value="Genomic_DNA"/>
</dbReference>
<dbReference type="Gene3D" id="3.40.47.10">
    <property type="match status" value="2"/>
</dbReference>
<dbReference type="NCBIfam" id="TIGR03150">
    <property type="entry name" value="fabF"/>
    <property type="match status" value="1"/>
</dbReference>
<dbReference type="PANTHER" id="PTHR11712">
    <property type="entry name" value="POLYKETIDE SYNTHASE-RELATED"/>
    <property type="match status" value="1"/>
</dbReference>
<evidence type="ECO:0000256" key="10">
    <source>
        <dbReference type="ARBA" id="ARBA00023315"/>
    </source>
</evidence>
<dbReference type="NCBIfam" id="NF005589">
    <property type="entry name" value="PRK07314.1"/>
    <property type="match status" value="1"/>
</dbReference>
<dbReference type="InterPro" id="IPR020841">
    <property type="entry name" value="PKS_Beta-ketoAc_synthase_dom"/>
</dbReference>
<dbReference type="GO" id="GO:0004315">
    <property type="term" value="F:3-oxoacyl-[acyl-carrier-protein] synthase activity"/>
    <property type="evidence" value="ECO:0007669"/>
    <property type="project" value="UniProtKB-UniRule"/>
</dbReference>
<organism evidence="15 17">
    <name type="scientific">Treponema rectale</name>
    <dbReference type="NCBI Taxonomy" id="744512"/>
    <lineage>
        <taxon>Bacteria</taxon>
        <taxon>Pseudomonadati</taxon>
        <taxon>Spirochaetota</taxon>
        <taxon>Spirochaetia</taxon>
        <taxon>Spirochaetales</taxon>
        <taxon>Treponemataceae</taxon>
        <taxon>Treponema</taxon>
    </lineage>
</organism>
<evidence type="ECO:0000259" key="14">
    <source>
        <dbReference type="PROSITE" id="PS52004"/>
    </source>
</evidence>
<evidence type="ECO:0000313" key="18">
    <source>
        <dbReference type="Proteomes" id="UP000593591"/>
    </source>
</evidence>
<dbReference type="UniPathway" id="UPA00094"/>
<evidence type="ECO:0000256" key="3">
    <source>
        <dbReference type="ARBA" id="ARBA00012356"/>
    </source>
</evidence>
<reference evidence="16 18" key="1">
    <citation type="submission" date="2018-08" db="EMBL/GenBank/DDBJ databases">
        <title>The first complete genome of Treponema rectale (CHPAT), a commensal spirochete of the bovine rectum.</title>
        <authorList>
            <person name="Staton G.J."/>
            <person name="Clegg S.R."/>
            <person name="Carter S.D."/>
            <person name="Radford A.D."/>
            <person name="Darby A."/>
            <person name="Hall N."/>
            <person name="Birtles R.J."/>
            <person name="Evans N.J."/>
        </authorList>
    </citation>
    <scope>NUCLEOTIDE SEQUENCE [LARGE SCALE GENOMIC DNA]</scope>
    <source>
        <strain evidence="16 18">CHPA</strain>
    </source>
</reference>
<dbReference type="InterPro" id="IPR014031">
    <property type="entry name" value="Ketoacyl_synth_C"/>
</dbReference>
<keyword evidence="9 11" id="KW-0275">Fatty acid biosynthesis</keyword>
<evidence type="ECO:0000256" key="1">
    <source>
        <dbReference type="ARBA" id="ARBA00005194"/>
    </source>
</evidence>
<evidence type="ECO:0000313" key="16">
    <source>
        <dbReference type="EMBL" id="QOS40719.1"/>
    </source>
</evidence>
<name>A0A840SJ38_9SPIR</name>
<evidence type="ECO:0000313" key="17">
    <source>
        <dbReference type="Proteomes" id="UP000578697"/>
    </source>
</evidence>
<keyword evidence="10 11" id="KW-0012">Acyltransferase</keyword>
<dbReference type="InterPro" id="IPR000794">
    <property type="entry name" value="Beta-ketoacyl_synthase"/>
</dbReference>
<keyword evidence="7" id="KW-0276">Fatty acid metabolism</keyword>
<comment type="similarity">
    <text evidence="2 11 13">Belongs to the thiolase-like superfamily. Beta-ketoacyl-ACP synthases family.</text>
</comment>
<evidence type="ECO:0000256" key="13">
    <source>
        <dbReference type="RuleBase" id="RU003694"/>
    </source>
</evidence>
<evidence type="ECO:0000256" key="8">
    <source>
        <dbReference type="ARBA" id="ARBA00023098"/>
    </source>
</evidence>
<keyword evidence="6 11" id="KW-0808">Transferase</keyword>